<keyword evidence="5" id="KW-0119">Carbohydrate metabolism</keyword>
<sequence>MKSTSIIAIFGFVASALARGHTRRSVRNGINGGNGASGGNGGNDVQAHEVNPTKDVPRPHIGNVPYGEIITSCTEPDAVAVTYDDGPGTLMNKLLDMLAEAKAKVTFFHTGVNIESQPAAIQRAYREGHQLAQHTWSHGHLPLLNRTKFLDEIYRPEEALVKVLGVFPTYIRPPYGECDERCQTLLGELGYHVIRWNIDTQDWKGDMDASKKIVSEQLTKAIQGPNVLAHEHDKTIDILTSHIINVAKSQGLKMVTIGECLGDDPKNWYRTGPRLEAVRTQQEDDVQRQI</sequence>
<reference evidence="10 11" key="1">
    <citation type="journal article" date="2019" name="Mol. Biol. Evol.">
        <title>Blast fungal genomes show frequent chromosomal changes, gene gains and losses, and effector gene turnover.</title>
        <authorList>
            <person name="Gomez Luciano L.B."/>
            <person name="Jason Tsai I."/>
            <person name="Chuma I."/>
            <person name="Tosa Y."/>
            <person name="Chen Y.H."/>
            <person name="Li J.Y."/>
            <person name="Li M.Y."/>
            <person name="Jade Lu M.Y."/>
            <person name="Nakayashiki H."/>
            <person name="Li W.H."/>
        </authorList>
    </citation>
    <scope>NUCLEOTIDE SEQUENCE [LARGE SCALE GENOMIC DNA]</scope>
    <source>
        <strain evidence="10 11">NI907</strain>
    </source>
</reference>
<dbReference type="GO" id="GO:0005975">
    <property type="term" value="P:carbohydrate metabolic process"/>
    <property type="evidence" value="ECO:0007669"/>
    <property type="project" value="InterPro"/>
</dbReference>
<keyword evidence="10" id="KW-1185">Reference proteome</keyword>
<reference evidence="11" key="2">
    <citation type="submission" date="2019-10" db="EMBL/GenBank/DDBJ databases">
        <authorList>
            <consortium name="NCBI Genome Project"/>
        </authorList>
    </citation>
    <scope>NUCLEOTIDE SEQUENCE</scope>
    <source>
        <strain evidence="11">NI907</strain>
    </source>
</reference>
<dbReference type="SUPFAM" id="SSF88713">
    <property type="entry name" value="Glycoside hydrolase/deacetylase"/>
    <property type="match status" value="1"/>
</dbReference>
<feature type="region of interest" description="Disordered" evidence="7">
    <location>
        <begin position="25"/>
        <end position="61"/>
    </location>
</feature>
<keyword evidence="2" id="KW-0479">Metal-binding</keyword>
<feature type="domain" description="NodB homology" evidence="9">
    <location>
        <begin position="77"/>
        <end position="255"/>
    </location>
</feature>
<dbReference type="GO" id="GO:0046872">
    <property type="term" value="F:metal ion binding"/>
    <property type="evidence" value="ECO:0007669"/>
    <property type="project" value="UniProtKB-KW"/>
</dbReference>
<evidence type="ECO:0000256" key="8">
    <source>
        <dbReference type="SAM" id="SignalP"/>
    </source>
</evidence>
<reference evidence="11" key="3">
    <citation type="submission" date="2025-08" db="UniProtKB">
        <authorList>
            <consortium name="RefSeq"/>
        </authorList>
    </citation>
    <scope>IDENTIFICATION</scope>
    <source>
        <strain evidence="11">NI907</strain>
    </source>
</reference>
<evidence type="ECO:0000313" key="11">
    <source>
        <dbReference type="RefSeq" id="XP_030983123.1"/>
    </source>
</evidence>
<evidence type="ECO:0000256" key="4">
    <source>
        <dbReference type="ARBA" id="ARBA00022801"/>
    </source>
</evidence>
<name>A0A6P8B7L7_PYRGI</name>
<evidence type="ECO:0000256" key="5">
    <source>
        <dbReference type="ARBA" id="ARBA00023277"/>
    </source>
</evidence>
<evidence type="ECO:0000256" key="3">
    <source>
        <dbReference type="ARBA" id="ARBA00022729"/>
    </source>
</evidence>
<evidence type="ECO:0000256" key="7">
    <source>
        <dbReference type="SAM" id="MobiDB-lite"/>
    </source>
</evidence>
<protein>
    <recommendedName>
        <fullName evidence="9">NodB homology domain-containing protein</fullName>
    </recommendedName>
</protein>
<evidence type="ECO:0000256" key="1">
    <source>
        <dbReference type="ARBA" id="ARBA00001941"/>
    </source>
</evidence>
<dbReference type="GeneID" id="41960361"/>
<dbReference type="PANTHER" id="PTHR46471">
    <property type="entry name" value="CHITIN DEACETYLASE"/>
    <property type="match status" value="1"/>
</dbReference>
<dbReference type="InterPro" id="IPR011330">
    <property type="entry name" value="Glyco_hydro/deAcase_b/a-brl"/>
</dbReference>
<dbReference type="OrthoDB" id="407355at2759"/>
<dbReference type="GO" id="GO:0016810">
    <property type="term" value="F:hydrolase activity, acting on carbon-nitrogen (but not peptide) bonds"/>
    <property type="evidence" value="ECO:0007669"/>
    <property type="project" value="InterPro"/>
</dbReference>
<keyword evidence="3 8" id="KW-0732">Signal</keyword>
<dbReference type="PROSITE" id="PS51677">
    <property type="entry name" value="NODB"/>
    <property type="match status" value="1"/>
</dbReference>
<dbReference type="AlphaFoldDB" id="A0A6P8B7L7"/>
<dbReference type="InterPro" id="IPR002509">
    <property type="entry name" value="NODB_dom"/>
</dbReference>
<dbReference type="PANTHER" id="PTHR46471:SF4">
    <property type="entry name" value="CHITIN DEACETYLASE"/>
    <property type="match status" value="1"/>
</dbReference>
<dbReference type="KEGG" id="pgri:PgNI_05421"/>
<dbReference type="CDD" id="cd10951">
    <property type="entry name" value="CE4_ClCDA_like"/>
    <property type="match status" value="1"/>
</dbReference>
<evidence type="ECO:0000313" key="10">
    <source>
        <dbReference type="Proteomes" id="UP000515153"/>
    </source>
</evidence>
<organism evidence="10 11">
    <name type="scientific">Pyricularia grisea</name>
    <name type="common">Crabgrass-specific blast fungus</name>
    <name type="synonym">Magnaporthe grisea</name>
    <dbReference type="NCBI Taxonomy" id="148305"/>
    <lineage>
        <taxon>Eukaryota</taxon>
        <taxon>Fungi</taxon>
        <taxon>Dikarya</taxon>
        <taxon>Ascomycota</taxon>
        <taxon>Pezizomycotina</taxon>
        <taxon>Sordariomycetes</taxon>
        <taxon>Sordariomycetidae</taxon>
        <taxon>Magnaporthales</taxon>
        <taxon>Pyriculariaceae</taxon>
        <taxon>Pyricularia</taxon>
    </lineage>
</organism>
<dbReference type="Gene3D" id="3.20.20.370">
    <property type="entry name" value="Glycoside hydrolase/deacetylase"/>
    <property type="match status" value="1"/>
</dbReference>
<evidence type="ECO:0000259" key="9">
    <source>
        <dbReference type="PROSITE" id="PS51677"/>
    </source>
</evidence>
<proteinExistence type="predicted"/>
<evidence type="ECO:0000256" key="2">
    <source>
        <dbReference type="ARBA" id="ARBA00022723"/>
    </source>
</evidence>
<evidence type="ECO:0000256" key="6">
    <source>
        <dbReference type="ARBA" id="ARBA00023285"/>
    </source>
</evidence>
<keyword evidence="6" id="KW-0170">Cobalt</keyword>
<feature type="chain" id="PRO_5027604808" description="NodB homology domain-containing protein" evidence="8">
    <location>
        <begin position="19"/>
        <end position="290"/>
    </location>
</feature>
<keyword evidence="4" id="KW-0378">Hydrolase</keyword>
<dbReference type="Proteomes" id="UP000515153">
    <property type="component" value="Chromosome I"/>
</dbReference>
<feature type="compositionally biased region" description="Gly residues" evidence="7">
    <location>
        <begin position="30"/>
        <end position="42"/>
    </location>
</feature>
<gene>
    <name evidence="11" type="ORF">PgNI_05421</name>
</gene>
<dbReference type="RefSeq" id="XP_030983123.1">
    <property type="nucleotide sequence ID" value="XM_031125452.1"/>
</dbReference>
<accession>A0A6P8B7L7</accession>
<feature type="signal peptide" evidence="8">
    <location>
        <begin position="1"/>
        <end position="18"/>
    </location>
</feature>
<comment type="cofactor">
    <cofactor evidence="1">
        <name>Co(2+)</name>
        <dbReference type="ChEBI" id="CHEBI:48828"/>
    </cofactor>
</comment>
<dbReference type="Pfam" id="PF01522">
    <property type="entry name" value="Polysacc_deac_1"/>
    <property type="match status" value="1"/>
</dbReference>